<keyword evidence="1" id="KW-0862">Zinc</keyword>
<proteinExistence type="predicted"/>
<sequence>MSTSKKSSLRKNTLHLKALHRKRENILGSALLIQRFDEQYDISQANQVAIRIERLDGLWDKFEDTEDKIEAIEDQEEGFSEARQEFQNLYFDLKASLVSKLPGAATASSPSPGPSSSHQHVPPVSQAMSVKLPEIKIPDFGGKLDEWIEFRDLFKSLVHANPQISAVQKLHYLRSAMKGEASRLISSFAITSDNYLLAWNTICDRYENKNFLVKQHMSAILKISHVKKESSSALAELADEFNRHVGILDKLEASADHWNSFLVERLSSLLDEKSSMDWEAQCDDNAAPQYKDLLSFILKRSRTLQMCKPSQSAHPTNVQKPTRSKLSSHVASENVIKCPCCKQAHAISQCESFLKLTPNNRLDFVKKNQLCINCLRGGHLAKDCRSSLCRTCAKRHHSLLHLPPIAPGSATVAVDQSSTTTSCTAVCSGETIVTQTKPSFSVSVAPSVVLSRTSPQAKPSSVSVSSPQSLAVNSPSLSSSVYSNRQSEANEPLPRCPSDNMISSTPTMKPRDATVFLSTALVRVQDADGIGHFARALLDSGSQSNFVSEFLCQRLGLKRNRINLPVSGIGQATDLNSQLEKMWEVENLDVGKALTQVEQDVENHFLQTISRDTTGRFVVRLPFRESMDSLLDDSYDQALRRFLAMEKRFTRDPTLREEYVRFMDDYERLGHMEVGSRVAGPQYFLPHHAVHRPDSSTTKTRIVFDASSKGSGALSLNDVLHTGPTVQPPLLNHIVNFRLPQYVFTADAEKMFRQIWIHPDDRRYLKIIWRRDPSLPLQVYQLNTVTYGLACSPYHAARVLTKLTEEDGQKYPLGAQVVIKRVYVDDALAGSDNLEEASETCRQLMELLRLGGVSLRKWSSNNPAVLKHIPTEFQTPIELVDSSVIASAHSTRRPVSTTFNDAPTLLANTRKAISSSNRAQLCDLFSLFTAEHQPTNGTPTFRAGNTCPRVLQVGARLLRAIQCPSVIREGG</sequence>
<reference evidence="5" key="1">
    <citation type="journal article" date="2015" name="Proc. Natl. Acad. Sci. U.S.A.">
        <title>Genome sequence of the Asian Tiger mosquito, Aedes albopictus, reveals insights into its biology, genetics, and evolution.</title>
        <authorList>
            <person name="Chen X.G."/>
            <person name="Jiang X."/>
            <person name="Gu J."/>
            <person name="Xu M."/>
            <person name="Wu Y."/>
            <person name="Deng Y."/>
            <person name="Zhang C."/>
            <person name="Bonizzoni M."/>
            <person name="Dermauw W."/>
            <person name="Vontas J."/>
            <person name="Armbruster P."/>
            <person name="Huang X."/>
            <person name="Yang Y."/>
            <person name="Zhang H."/>
            <person name="He W."/>
            <person name="Peng H."/>
            <person name="Liu Y."/>
            <person name="Wu K."/>
            <person name="Chen J."/>
            <person name="Lirakis M."/>
            <person name="Topalis P."/>
            <person name="Van Leeuwen T."/>
            <person name="Hall A.B."/>
            <person name="Jiang X."/>
            <person name="Thorpe C."/>
            <person name="Mueller R.L."/>
            <person name="Sun C."/>
            <person name="Waterhouse R.M."/>
            <person name="Yan G."/>
            <person name="Tu Z.J."/>
            <person name="Fang X."/>
            <person name="James A.A."/>
        </authorList>
    </citation>
    <scope>NUCLEOTIDE SEQUENCE [LARGE SCALE GENOMIC DNA]</scope>
    <source>
        <strain evidence="5">Foshan</strain>
    </source>
</reference>
<feature type="compositionally biased region" description="Low complexity" evidence="2">
    <location>
        <begin position="108"/>
        <end position="123"/>
    </location>
</feature>
<dbReference type="PANTHER" id="PTHR47331:SF5">
    <property type="entry name" value="RIBONUCLEASE H"/>
    <property type="match status" value="1"/>
</dbReference>
<keyword evidence="5" id="KW-1185">Reference proteome</keyword>
<dbReference type="InterPro" id="IPR005312">
    <property type="entry name" value="DUF1759"/>
</dbReference>
<dbReference type="InterPro" id="IPR043502">
    <property type="entry name" value="DNA/RNA_pol_sf"/>
</dbReference>
<dbReference type="EnsemblMetazoa" id="AALFPA23_005757.R7395">
    <property type="protein sequence ID" value="AALFPA23_005757.P7395"/>
    <property type="gene ID" value="AALFPA23_005757"/>
</dbReference>
<accession>A0ABM1Y4Y0</accession>
<feature type="region of interest" description="Disordered" evidence="2">
    <location>
        <begin position="455"/>
        <end position="507"/>
    </location>
</feature>
<protein>
    <recommendedName>
        <fullName evidence="3">CCHC-type domain-containing protein</fullName>
    </recommendedName>
</protein>
<feature type="domain" description="CCHC-type" evidence="3">
    <location>
        <begin position="371"/>
        <end position="386"/>
    </location>
</feature>
<feature type="region of interest" description="Disordered" evidence="2">
    <location>
        <begin position="104"/>
        <end position="123"/>
    </location>
</feature>
<feature type="compositionally biased region" description="Low complexity" evidence="2">
    <location>
        <begin position="455"/>
        <end position="484"/>
    </location>
</feature>
<dbReference type="SUPFAM" id="SSF56672">
    <property type="entry name" value="DNA/RNA polymerases"/>
    <property type="match status" value="1"/>
</dbReference>
<dbReference type="Pfam" id="PF00078">
    <property type="entry name" value="RVT_1"/>
    <property type="match status" value="1"/>
</dbReference>
<dbReference type="PROSITE" id="PS50158">
    <property type="entry name" value="ZF_CCHC"/>
    <property type="match status" value="1"/>
</dbReference>
<dbReference type="InterPro" id="IPR001878">
    <property type="entry name" value="Znf_CCHC"/>
</dbReference>
<reference evidence="4" key="2">
    <citation type="submission" date="2025-05" db="UniProtKB">
        <authorList>
            <consortium name="EnsemblMetazoa"/>
        </authorList>
    </citation>
    <scope>IDENTIFICATION</scope>
    <source>
        <strain evidence="4">Foshan</strain>
    </source>
</reference>
<dbReference type="RefSeq" id="XP_062713925.1">
    <property type="nucleotide sequence ID" value="XM_062857941.1"/>
</dbReference>
<dbReference type="Gene3D" id="3.30.70.270">
    <property type="match status" value="1"/>
</dbReference>
<name>A0ABM1Y4Y0_AEDAL</name>
<dbReference type="GeneID" id="134290748"/>
<dbReference type="CDD" id="cd00303">
    <property type="entry name" value="retropepsin_like"/>
    <property type="match status" value="1"/>
</dbReference>
<evidence type="ECO:0000313" key="5">
    <source>
        <dbReference type="Proteomes" id="UP000069940"/>
    </source>
</evidence>
<keyword evidence="1" id="KW-0863">Zinc-finger</keyword>
<evidence type="ECO:0000256" key="1">
    <source>
        <dbReference type="PROSITE-ProRule" id="PRU00047"/>
    </source>
</evidence>
<organism evidence="4 5">
    <name type="scientific">Aedes albopictus</name>
    <name type="common">Asian tiger mosquito</name>
    <name type="synonym">Stegomyia albopicta</name>
    <dbReference type="NCBI Taxonomy" id="7160"/>
    <lineage>
        <taxon>Eukaryota</taxon>
        <taxon>Metazoa</taxon>
        <taxon>Ecdysozoa</taxon>
        <taxon>Arthropoda</taxon>
        <taxon>Hexapoda</taxon>
        <taxon>Insecta</taxon>
        <taxon>Pterygota</taxon>
        <taxon>Neoptera</taxon>
        <taxon>Endopterygota</taxon>
        <taxon>Diptera</taxon>
        <taxon>Nematocera</taxon>
        <taxon>Culicoidea</taxon>
        <taxon>Culicidae</taxon>
        <taxon>Culicinae</taxon>
        <taxon>Aedini</taxon>
        <taxon>Aedes</taxon>
        <taxon>Stegomyia</taxon>
    </lineage>
</organism>
<dbReference type="Proteomes" id="UP000069940">
    <property type="component" value="Unassembled WGS sequence"/>
</dbReference>
<evidence type="ECO:0000313" key="4">
    <source>
        <dbReference type="EnsemblMetazoa" id="AALFPA23_005757.P7395"/>
    </source>
</evidence>
<dbReference type="InterPro" id="IPR043128">
    <property type="entry name" value="Rev_trsase/Diguanyl_cyclase"/>
</dbReference>
<keyword evidence="1" id="KW-0479">Metal-binding</keyword>
<dbReference type="InterPro" id="IPR000477">
    <property type="entry name" value="RT_dom"/>
</dbReference>
<evidence type="ECO:0000256" key="2">
    <source>
        <dbReference type="SAM" id="MobiDB-lite"/>
    </source>
</evidence>
<dbReference type="Pfam" id="PF03564">
    <property type="entry name" value="DUF1759"/>
    <property type="match status" value="1"/>
</dbReference>
<dbReference type="Gene3D" id="3.10.10.10">
    <property type="entry name" value="HIV Type 1 Reverse Transcriptase, subunit A, domain 1"/>
    <property type="match status" value="1"/>
</dbReference>
<dbReference type="PANTHER" id="PTHR47331">
    <property type="entry name" value="PHD-TYPE DOMAIN-CONTAINING PROTEIN"/>
    <property type="match status" value="1"/>
</dbReference>
<evidence type="ECO:0000259" key="3">
    <source>
        <dbReference type="PROSITE" id="PS50158"/>
    </source>
</evidence>